<gene>
    <name evidence="3" type="ORF">PRK78_002329</name>
</gene>
<feature type="transmembrane region" description="Helical" evidence="2">
    <location>
        <begin position="62"/>
        <end position="79"/>
    </location>
</feature>
<dbReference type="AlphaFoldDB" id="A0AAF0DE42"/>
<evidence type="ECO:0000313" key="4">
    <source>
        <dbReference type="Proteomes" id="UP001219355"/>
    </source>
</evidence>
<evidence type="ECO:0000256" key="2">
    <source>
        <dbReference type="SAM" id="Phobius"/>
    </source>
</evidence>
<sequence>MDAMATLISLLAASVVYPATFLFSITFSLLKLIASPLLHVLWPLYRTFLLVIRVLVKLEPVYTFFGTAVLLGAIAGYMLHCTLQFTYQMLGISAAGKPMRDEPGSRGSQSWEESESDELDLVKFGNGNREQRIAGEKMSSAKYSRWVLQSRDPRKSGVLEEEDDD</sequence>
<feature type="transmembrane region" description="Helical" evidence="2">
    <location>
        <begin position="6"/>
        <end position="30"/>
    </location>
</feature>
<name>A0AAF0DE42_9EURO</name>
<accession>A0AAF0DE42</accession>
<protein>
    <submittedName>
        <fullName evidence="3">Uncharacterized protein</fullName>
    </submittedName>
</protein>
<evidence type="ECO:0000313" key="3">
    <source>
        <dbReference type="EMBL" id="WEW56874.1"/>
    </source>
</evidence>
<organism evidence="3 4">
    <name type="scientific">Emydomyces testavorans</name>
    <dbReference type="NCBI Taxonomy" id="2070801"/>
    <lineage>
        <taxon>Eukaryota</taxon>
        <taxon>Fungi</taxon>
        <taxon>Dikarya</taxon>
        <taxon>Ascomycota</taxon>
        <taxon>Pezizomycotina</taxon>
        <taxon>Eurotiomycetes</taxon>
        <taxon>Eurotiomycetidae</taxon>
        <taxon>Onygenales</taxon>
        <taxon>Nannizziopsiaceae</taxon>
        <taxon>Emydomyces</taxon>
    </lineage>
</organism>
<dbReference type="Proteomes" id="UP001219355">
    <property type="component" value="Chromosome 1"/>
</dbReference>
<keyword evidence="4" id="KW-1185">Reference proteome</keyword>
<keyword evidence="2" id="KW-0812">Transmembrane</keyword>
<proteinExistence type="predicted"/>
<reference evidence="3" key="1">
    <citation type="submission" date="2023-03" db="EMBL/GenBank/DDBJ databases">
        <title>Emydomyces testavorans Genome Sequence.</title>
        <authorList>
            <person name="Hoyer L."/>
        </authorList>
    </citation>
    <scope>NUCLEOTIDE SEQUENCE</scope>
    <source>
        <strain evidence="3">16-2883</strain>
    </source>
</reference>
<keyword evidence="2" id="KW-0472">Membrane</keyword>
<keyword evidence="2" id="KW-1133">Transmembrane helix</keyword>
<feature type="region of interest" description="Disordered" evidence="1">
    <location>
        <begin position="96"/>
        <end position="142"/>
    </location>
</feature>
<dbReference type="EMBL" id="CP120627">
    <property type="protein sequence ID" value="WEW56874.1"/>
    <property type="molecule type" value="Genomic_DNA"/>
</dbReference>
<evidence type="ECO:0000256" key="1">
    <source>
        <dbReference type="SAM" id="MobiDB-lite"/>
    </source>
</evidence>